<dbReference type="RefSeq" id="WP_187657038.1">
    <property type="nucleotide sequence ID" value="NZ_JACSOD020000441.1"/>
</dbReference>
<organism evidence="2 3">
    <name type="scientific">Flavobacterium macrobrachii</name>
    <dbReference type="NCBI Taxonomy" id="591204"/>
    <lineage>
        <taxon>Bacteria</taxon>
        <taxon>Pseudomonadati</taxon>
        <taxon>Bacteroidota</taxon>
        <taxon>Flavobacteriia</taxon>
        <taxon>Flavobacteriales</taxon>
        <taxon>Flavobacteriaceae</taxon>
        <taxon>Flavobacterium</taxon>
    </lineage>
</organism>
<comment type="caution">
    <text evidence="2">The sequence shown here is derived from an EMBL/GenBank/DDBJ whole genome shotgun (WGS) entry which is preliminary data.</text>
</comment>
<proteinExistence type="predicted"/>
<keyword evidence="3" id="KW-1185">Reference proteome</keyword>
<gene>
    <name evidence="2" type="ORF">H9X54_004570</name>
</gene>
<sequence>MSEVLSKYLPEHAVHLCFELIKNNSVHLKIVNERQTRHGDYRRNLNGKHEITVNGSLNKYRFLITLVHEIAHLVAFEKYGRLIKPHGDEWKSTFQRLMVPFIRPEIFPHSVLPLVANHFRNPTASSDTDARLAFALKQFDERKPDIHFIHEVPSGSLFRIKNGRVFQKIALRVKRYECLEVKTGRTFLFNANAEVEIIPG</sequence>
<dbReference type="Pfam" id="PF10263">
    <property type="entry name" value="SprT-like"/>
    <property type="match status" value="1"/>
</dbReference>
<feature type="domain" description="SprT-like" evidence="1">
    <location>
        <begin position="12"/>
        <end position="98"/>
    </location>
</feature>
<evidence type="ECO:0000259" key="1">
    <source>
        <dbReference type="Pfam" id="PF10263"/>
    </source>
</evidence>
<accession>A0ABS2CUC5</accession>
<dbReference type="InterPro" id="IPR006640">
    <property type="entry name" value="SprT-like_domain"/>
</dbReference>
<dbReference type="Proteomes" id="UP000759529">
    <property type="component" value="Unassembled WGS sequence"/>
</dbReference>
<evidence type="ECO:0000313" key="2">
    <source>
        <dbReference type="EMBL" id="MBM6498575.1"/>
    </source>
</evidence>
<protein>
    <submittedName>
        <fullName evidence="2">SprT-like domain-containing protein</fullName>
    </submittedName>
</protein>
<reference evidence="2 3" key="1">
    <citation type="submission" date="2021-02" db="EMBL/GenBank/DDBJ databases">
        <authorList>
            <person name="Jung H.S."/>
            <person name="Chun B.H."/>
            <person name="Jeon C.O."/>
        </authorList>
    </citation>
    <scope>NUCLEOTIDE SEQUENCE [LARGE SCALE GENOMIC DNA]</scope>
    <source>
        <strain evidence="2 3">LMG 25203</strain>
    </source>
</reference>
<evidence type="ECO:0000313" key="3">
    <source>
        <dbReference type="Proteomes" id="UP000759529"/>
    </source>
</evidence>
<dbReference type="EMBL" id="JACSOD020000441">
    <property type="protein sequence ID" value="MBM6498575.1"/>
    <property type="molecule type" value="Genomic_DNA"/>
</dbReference>
<name>A0ABS2CUC5_9FLAO</name>